<accession>A0A1C4WWY7</accession>
<dbReference type="RefSeq" id="WP_074474152.1">
    <property type="nucleotide sequence ID" value="NZ_FMCT01000004.1"/>
</dbReference>
<evidence type="ECO:0000256" key="2">
    <source>
        <dbReference type="SAM" id="MobiDB-lite"/>
    </source>
</evidence>
<keyword evidence="4" id="KW-1185">Reference proteome</keyword>
<feature type="coiled-coil region" evidence="1">
    <location>
        <begin position="178"/>
        <end position="270"/>
    </location>
</feature>
<proteinExistence type="predicted"/>
<name>A0A1C4WWY7_9ACTN</name>
<protein>
    <submittedName>
        <fullName evidence="3">Uncharacterized protein</fullName>
    </submittedName>
</protein>
<dbReference type="EMBL" id="FMCT01000004">
    <property type="protein sequence ID" value="SCF00699.1"/>
    <property type="molecule type" value="Genomic_DNA"/>
</dbReference>
<dbReference type="Proteomes" id="UP000183585">
    <property type="component" value="Unassembled WGS sequence"/>
</dbReference>
<evidence type="ECO:0000313" key="3">
    <source>
        <dbReference type="EMBL" id="SCF00699.1"/>
    </source>
</evidence>
<sequence length="322" mass="33804">MTAPVDLGPCETCGCGQWQHRQGKKGCKDVGCGCGKYEPPKAGPVPAVAVRRTAATCAYPNGEDEGEHDHALCEDVVAERAELAGVVDADPDSPVPGVAGERPDDADPGEPVGGPEPAQPGDVDLEPADEPDAKPPMPPADFLTAHTMVGERAAAGAGWQEGYLAGQAAAAAGPDPALAQAVAVAEALAAERDDARRERDRLASRLDIIRQERRREHLAHQVATLTDELEQARAVLAEENAGHRATLRLLAEARDRVVELEAHVARLLGHMGPGDPGRALVRYDADQCLTCGFRTTVPGLQHEHPLVPVSVLVVPREVSGAA</sequence>
<gene>
    <name evidence="3" type="ORF">GA0070563_10488</name>
</gene>
<keyword evidence="1" id="KW-0175">Coiled coil</keyword>
<reference evidence="4" key="1">
    <citation type="submission" date="2016-06" db="EMBL/GenBank/DDBJ databases">
        <authorList>
            <person name="Varghese N."/>
            <person name="Submissions Spin"/>
        </authorList>
    </citation>
    <scope>NUCLEOTIDE SEQUENCE [LARGE SCALE GENOMIC DNA]</scope>
    <source>
        <strain evidence="4">DSM 43168</strain>
    </source>
</reference>
<evidence type="ECO:0000313" key="4">
    <source>
        <dbReference type="Proteomes" id="UP000183585"/>
    </source>
</evidence>
<evidence type="ECO:0000256" key="1">
    <source>
        <dbReference type="SAM" id="Coils"/>
    </source>
</evidence>
<feature type="region of interest" description="Disordered" evidence="2">
    <location>
        <begin position="85"/>
        <end position="142"/>
    </location>
</feature>
<dbReference type="AlphaFoldDB" id="A0A1C4WWY7"/>
<organism evidence="3 4">
    <name type="scientific">Micromonospora carbonacea</name>
    <dbReference type="NCBI Taxonomy" id="47853"/>
    <lineage>
        <taxon>Bacteria</taxon>
        <taxon>Bacillati</taxon>
        <taxon>Actinomycetota</taxon>
        <taxon>Actinomycetes</taxon>
        <taxon>Micromonosporales</taxon>
        <taxon>Micromonosporaceae</taxon>
        <taxon>Micromonospora</taxon>
    </lineage>
</organism>